<dbReference type="PANTHER" id="PTHR10000">
    <property type="entry name" value="PHOSPHOSERINE PHOSPHATASE"/>
    <property type="match status" value="1"/>
</dbReference>
<dbReference type="GO" id="GO:0000287">
    <property type="term" value="F:magnesium ion binding"/>
    <property type="evidence" value="ECO:0007669"/>
    <property type="project" value="TreeGrafter"/>
</dbReference>
<dbReference type="NCBIfam" id="TIGR01484">
    <property type="entry name" value="HAD-SF-IIB"/>
    <property type="match status" value="1"/>
</dbReference>
<evidence type="ECO:0000313" key="1">
    <source>
        <dbReference type="EMBL" id="MBE9040483.1"/>
    </source>
</evidence>
<dbReference type="Proteomes" id="UP000621799">
    <property type="component" value="Unassembled WGS sequence"/>
</dbReference>
<comment type="caution">
    <text evidence="1">The sequence shown here is derived from an EMBL/GenBank/DDBJ whole genome shotgun (WGS) entry which is preliminary data.</text>
</comment>
<dbReference type="GO" id="GO:0016791">
    <property type="term" value="F:phosphatase activity"/>
    <property type="evidence" value="ECO:0007669"/>
    <property type="project" value="TreeGrafter"/>
</dbReference>
<dbReference type="Gene3D" id="3.90.1070.10">
    <property type="match status" value="1"/>
</dbReference>
<gene>
    <name evidence="1" type="ORF">IQ235_06725</name>
</gene>
<dbReference type="AlphaFoldDB" id="A0A928VYI7"/>
<dbReference type="PANTHER" id="PTHR10000:SF8">
    <property type="entry name" value="HAD SUPERFAMILY HYDROLASE-LIKE, TYPE 3"/>
    <property type="match status" value="1"/>
</dbReference>
<dbReference type="GO" id="GO:0005829">
    <property type="term" value="C:cytosol"/>
    <property type="evidence" value="ECO:0007669"/>
    <property type="project" value="TreeGrafter"/>
</dbReference>
<dbReference type="InterPro" id="IPR023214">
    <property type="entry name" value="HAD_sf"/>
</dbReference>
<protein>
    <submittedName>
        <fullName evidence="1">HAD family phosphatase</fullName>
    </submittedName>
</protein>
<dbReference type="SUPFAM" id="SSF56784">
    <property type="entry name" value="HAD-like"/>
    <property type="match status" value="1"/>
</dbReference>
<proteinExistence type="predicted"/>
<keyword evidence="2" id="KW-1185">Reference proteome</keyword>
<organism evidence="1 2">
    <name type="scientific">Zarconia navalis LEGE 11467</name>
    <dbReference type="NCBI Taxonomy" id="1828826"/>
    <lineage>
        <taxon>Bacteria</taxon>
        <taxon>Bacillati</taxon>
        <taxon>Cyanobacteriota</taxon>
        <taxon>Cyanophyceae</taxon>
        <taxon>Oscillatoriophycideae</taxon>
        <taxon>Oscillatoriales</taxon>
        <taxon>Oscillatoriales incertae sedis</taxon>
        <taxon>Zarconia</taxon>
        <taxon>Zarconia navalis</taxon>
    </lineage>
</organism>
<sequence>MKYLALATDYDGTLAKDGRVDEKTLNALVRFRESGRKLILVTGRELNELLEIFPQIQQFHRAIVENGALLYNPRTQETRMLCQPPPVEFIETLQKRGVAPLQVGRAIVATWEPHGKTVQEAIDQMKLPFQVTLNKNAVMVLPNGVTKASGLKEALVDLNLSPQQVVGVGDAENDLALLAGSGLGVAVANAVTELKGQADWVMYGKRGAGVRELIDRLLGSNLPRRHRSRSSREI</sequence>
<name>A0A928VYI7_9CYAN</name>
<dbReference type="Pfam" id="PF08282">
    <property type="entry name" value="Hydrolase_3"/>
    <property type="match status" value="2"/>
</dbReference>
<dbReference type="Gene3D" id="3.40.50.1000">
    <property type="entry name" value="HAD superfamily/HAD-like"/>
    <property type="match status" value="1"/>
</dbReference>
<dbReference type="RefSeq" id="WP_264320728.1">
    <property type="nucleotide sequence ID" value="NZ_JADEXN010000088.1"/>
</dbReference>
<dbReference type="EMBL" id="JADEXN010000088">
    <property type="protein sequence ID" value="MBE9040483.1"/>
    <property type="molecule type" value="Genomic_DNA"/>
</dbReference>
<reference evidence="1" key="1">
    <citation type="submission" date="2020-10" db="EMBL/GenBank/DDBJ databases">
        <authorList>
            <person name="Castelo-Branco R."/>
            <person name="Eusebio N."/>
            <person name="Adriana R."/>
            <person name="Vieira A."/>
            <person name="Brugerolle De Fraissinette N."/>
            <person name="Rezende De Castro R."/>
            <person name="Schneider M.P."/>
            <person name="Vasconcelos V."/>
            <person name="Leao P.N."/>
        </authorList>
    </citation>
    <scope>NUCLEOTIDE SEQUENCE</scope>
    <source>
        <strain evidence="1">LEGE 11467</strain>
    </source>
</reference>
<accession>A0A928VYI7</accession>
<evidence type="ECO:0000313" key="2">
    <source>
        <dbReference type="Proteomes" id="UP000621799"/>
    </source>
</evidence>
<dbReference type="InterPro" id="IPR006379">
    <property type="entry name" value="HAD-SF_hydro_IIB"/>
</dbReference>
<dbReference type="InterPro" id="IPR036412">
    <property type="entry name" value="HAD-like_sf"/>
</dbReference>